<keyword evidence="2" id="KW-0732">Signal</keyword>
<comment type="caution">
    <text evidence="3">The sequence shown here is derived from an EMBL/GenBank/DDBJ whole genome shotgun (WGS) entry which is preliminary data.</text>
</comment>
<name>A0ABS0I529_9BACT</name>
<evidence type="ECO:0000313" key="4">
    <source>
        <dbReference type="Proteomes" id="UP000618931"/>
    </source>
</evidence>
<feature type="region of interest" description="Disordered" evidence="1">
    <location>
        <begin position="134"/>
        <end position="186"/>
    </location>
</feature>
<evidence type="ECO:0000256" key="1">
    <source>
        <dbReference type="SAM" id="MobiDB-lite"/>
    </source>
</evidence>
<dbReference type="Gene3D" id="1.20.120.1490">
    <property type="match status" value="1"/>
</dbReference>
<protein>
    <recommendedName>
        <fullName evidence="5">DUF4890 domain-containing protein</fullName>
    </recommendedName>
</protein>
<organism evidence="3 4">
    <name type="scientific">Hymenobacter ruricola</name>
    <dbReference type="NCBI Taxonomy" id="2791023"/>
    <lineage>
        <taxon>Bacteria</taxon>
        <taxon>Pseudomonadati</taxon>
        <taxon>Bacteroidota</taxon>
        <taxon>Cytophagia</taxon>
        <taxon>Cytophagales</taxon>
        <taxon>Hymenobacteraceae</taxon>
        <taxon>Hymenobacter</taxon>
    </lineage>
</organism>
<sequence length="186" mass="20338">MKKYLLPLFAAFAFTVGTAAAQTTPTGTDAAGMQGPGRGYGRMQGSPEEMAKRQTERMTQELGLSADQAAKVQQIMIARGQEMQAMRGQGQGGDREAMRTQMQANREKYDGQFKEVLTPEQYTKYTAMQAERMNRGGGRGMDGPGIEKMKAKADGGDKVKMKDDKLKLKSAKSEDKDGKLKVKADN</sequence>
<dbReference type="EMBL" id="JADQDM010000006">
    <property type="protein sequence ID" value="MBF9222070.1"/>
    <property type="molecule type" value="Genomic_DNA"/>
</dbReference>
<evidence type="ECO:0008006" key="5">
    <source>
        <dbReference type="Google" id="ProtNLM"/>
    </source>
</evidence>
<evidence type="ECO:0000313" key="3">
    <source>
        <dbReference type="EMBL" id="MBF9222070.1"/>
    </source>
</evidence>
<gene>
    <name evidence="3" type="ORF">I2H31_13260</name>
</gene>
<evidence type="ECO:0000256" key="2">
    <source>
        <dbReference type="SAM" id="SignalP"/>
    </source>
</evidence>
<keyword evidence="4" id="KW-1185">Reference proteome</keyword>
<dbReference type="Proteomes" id="UP000618931">
    <property type="component" value="Unassembled WGS sequence"/>
</dbReference>
<feature type="chain" id="PRO_5046776664" description="DUF4890 domain-containing protein" evidence="2">
    <location>
        <begin position="22"/>
        <end position="186"/>
    </location>
</feature>
<feature type="region of interest" description="Disordered" evidence="1">
    <location>
        <begin position="23"/>
        <end position="56"/>
    </location>
</feature>
<feature type="compositionally biased region" description="Basic and acidic residues" evidence="1">
    <location>
        <begin position="145"/>
        <end position="186"/>
    </location>
</feature>
<feature type="signal peptide" evidence="2">
    <location>
        <begin position="1"/>
        <end position="21"/>
    </location>
</feature>
<reference evidence="3 4" key="1">
    <citation type="submission" date="2020-11" db="EMBL/GenBank/DDBJ databases">
        <authorList>
            <person name="Kim M.K."/>
        </authorList>
    </citation>
    <scope>NUCLEOTIDE SEQUENCE [LARGE SCALE GENOMIC DNA]</scope>
    <source>
        <strain evidence="3 4">BT662</strain>
    </source>
</reference>
<accession>A0ABS0I529</accession>
<feature type="compositionally biased region" description="Low complexity" evidence="1">
    <location>
        <begin position="23"/>
        <end position="32"/>
    </location>
</feature>
<proteinExistence type="predicted"/>
<dbReference type="RefSeq" id="WP_196293524.1">
    <property type="nucleotide sequence ID" value="NZ_JADQDM010000006.1"/>
</dbReference>